<dbReference type="Pfam" id="PF00145">
    <property type="entry name" value="DNA_methylase"/>
    <property type="match status" value="1"/>
</dbReference>
<keyword evidence="5 8" id="KW-0949">S-adenosyl-L-methionine</keyword>
<dbReference type="Gene3D" id="3.90.120.10">
    <property type="entry name" value="DNA Methylase, subunit A, domain 2"/>
    <property type="match status" value="1"/>
</dbReference>
<dbReference type="PANTHER" id="PTHR10629">
    <property type="entry name" value="CYTOSINE-SPECIFIC METHYLTRANSFERASE"/>
    <property type="match status" value="1"/>
</dbReference>
<feature type="region of interest" description="Disordered" evidence="9">
    <location>
        <begin position="1261"/>
        <end position="1357"/>
    </location>
</feature>
<dbReference type="PRINTS" id="PR00105">
    <property type="entry name" value="C5METTRFRASE"/>
</dbReference>
<dbReference type="PROSITE" id="PS51679">
    <property type="entry name" value="SAM_MT_C5"/>
    <property type="match status" value="1"/>
</dbReference>
<comment type="similarity">
    <text evidence="8">Belongs to the class I-like SAM-binding methyltransferase superfamily. C5-methyltransferase family.</text>
</comment>
<keyword evidence="4 8" id="KW-0808">Transferase</keyword>
<dbReference type="InterPro" id="IPR029063">
    <property type="entry name" value="SAM-dependent_MTases_sf"/>
</dbReference>
<sequence>MANHRKRHHIADSGSPSSSDQDEPRKSHRRKQPCIESTNSDDLDTPESQYDPVVSTPIRTACENNDLYVSPHNAKRRRLDCVLVQGPAYPLSAHDNNSESLAPFGRGSEVRIIDALKETHNSLHASAQSEYTYFRLENFSIYRPQGQTASDRHGGELVTLDRLLRHGDGSGYYLIDGTLTCGDEHYQIKGVPFSILTIDGYGDAAFSVRDKICVQSTLAQRADVWYQLGISAPEYTRFYKPFLWLAHFSKCFIEYLLETEEVALHHFARDALFLDWLQQNYGGNAGYEDWRSESGLREFRTTVAAHVGFLHKEAYSIDQRLCRKAIWGEVDPLNLTAIPAEPHNQQRTVVTPFAHDMFRHMYFGSQLKSVPMDPLVEEQVKRRKQQLGLAPLVTNATRTPPVDASPSSQAPPTPFCEGDVVTIKADHEGAWKKSSDIWYAYIQKVRVTPTGNVRLDVLWMYQPRDTTLGAAYYPFANELFLSDNCSCGRDALSPDDIISKVEVKWGGPDPAAEAGLLVRQKFCTVAEEDRYSFETLEDADYRCGCDQTVIEEWEKCLSEYNIHDTVLVLRFRLTSSGGIRLREEVYQPGEEILAHLSNENITKLDGVVDGWLDPAELVGFDHVTKTVEVRPFRRVSEDTSGAAANELVLGGETLRLPTSRIARKCHVRIFDDARIRESRIPAPYDRGGAADCYFLSKGVREGWNGTWPTFKLGFDPAAPRRKLRGMGIFCGGGNLDRGLEDSGVADFDFAVDWAEHALHSYRAASKDPNAQYFLGSVDDYLALALAGSSKPNIATIGAVELFTAGSPCPGFSALNGNKLSAESLKNASMVASVIAYVDFYSPQYFVLENVVTMTQGMGAKKDENVFSQVLASLVALGYQVQQFLMDAWSYGSCQQRSRVFIIASAPGIPPLTAPTHTHGHPNSTPFKVRTLGRSSNGLPFGKRRDEFVPFPHVSLAEACKDLPFIGDAQTQLCTTFPDHRTPTNEKGTSRSRIAMVPVLPEGMGLVQAVRAGHVTGGEPYEFFTKLGHLQLTKKSTTYARLHSDGLVPTLTTALRIRDGVAGRTLHWAEQRSISVMECRRAQGYRDDEVLVGTTFQQMKIIGNSVDRMVSLALGMALKASWEQGEGGEQPPSTYTSYQHPQPAERHATSPVLVPEQLVSLFTPPLTPPHAAAATEIDAALAESGDITPEDRQDQSAVHGSGLTHPLSDVQDVALTATPVQKSVIRRNQQPHASSTRGLTYPVAGDSAEMPNERLQRALEVQPHTVQAESLNQARSVDDAHKHRGSRSDEPSASTQDRVRSMAAVAITEDAPRRNIQPSRLPVPSDSAPASTAGSQNGLPASPPLTPSEFEGQDAPLRLSDAQVQEIRADGFKAILRMLDSSPRR</sequence>
<feature type="region of interest" description="Disordered" evidence="9">
    <location>
        <begin position="1122"/>
        <end position="1147"/>
    </location>
</feature>
<proteinExistence type="inferred from homology"/>
<name>A0AAN8A4G3_9PEZI</name>
<dbReference type="EC" id="2.1.1.37" evidence="2"/>
<feature type="compositionally biased region" description="Polar residues" evidence="9">
    <location>
        <begin position="1130"/>
        <end position="1139"/>
    </location>
</feature>
<protein>
    <recommendedName>
        <fullName evidence="2">DNA (cytosine-5-)-methyltransferase</fullName>
        <ecNumber evidence="2">2.1.1.37</ecNumber>
    </recommendedName>
</protein>
<dbReference type="SUPFAM" id="SSF53335">
    <property type="entry name" value="S-adenosyl-L-methionine-dependent methyltransferases"/>
    <property type="match status" value="1"/>
</dbReference>
<dbReference type="GO" id="GO:0044027">
    <property type="term" value="P:negative regulation of gene expression via chromosomal CpG island methylation"/>
    <property type="evidence" value="ECO:0007669"/>
    <property type="project" value="TreeGrafter"/>
</dbReference>
<dbReference type="GO" id="GO:0005634">
    <property type="term" value="C:nucleus"/>
    <property type="evidence" value="ECO:0007669"/>
    <property type="project" value="UniProtKB-SubCell"/>
</dbReference>
<comment type="subcellular location">
    <subcellularLocation>
        <location evidence="1">Nucleus</location>
    </subcellularLocation>
</comment>
<dbReference type="GO" id="GO:0003677">
    <property type="term" value="F:DNA binding"/>
    <property type="evidence" value="ECO:0007669"/>
    <property type="project" value="UniProtKB-KW"/>
</dbReference>
<evidence type="ECO:0000256" key="9">
    <source>
        <dbReference type="SAM" id="MobiDB-lite"/>
    </source>
</evidence>
<dbReference type="Gene3D" id="3.40.50.150">
    <property type="entry name" value="Vaccinia Virus protein VP39"/>
    <property type="match status" value="1"/>
</dbReference>
<feature type="compositionally biased region" description="Polar residues" evidence="9">
    <location>
        <begin position="1327"/>
        <end position="1338"/>
    </location>
</feature>
<feature type="compositionally biased region" description="Polar residues" evidence="9">
    <location>
        <begin position="1263"/>
        <end position="1274"/>
    </location>
</feature>
<evidence type="ECO:0000256" key="1">
    <source>
        <dbReference type="ARBA" id="ARBA00004123"/>
    </source>
</evidence>
<evidence type="ECO:0000256" key="8">
    <source>
        <dbReference type="PROSITE-ProRule" id="PRU01016"/>
    </source>
</evidence>
<evidence type="ECO:0000256" key="3">
    <source>
        <dbReference type="ARBA" id="ARBA00022603"/>
    </source>
</evidence>
<evidence type="ECO:0000256" key="4">
    <source>
        <dbReference type="ARBA" id="ARBA00022679"/>
    </source>
</evidence>
<comment type="caution">
    <text evidence="11">The sequence shown here is derived from an EMBL/GenBank/DDBJ whole genome shotgun (WGS) entry which is preliminary data.</text>
</comment>
<dbReference type="InterPro" id="IPR050390">
    <property type="entry name" value="C5-Methyltransferase"/>
</dbReference>
<reference evidence="11" key="1">
    <citation type="submission" date="2023-08" db="EMBL/GenBank/DDBJ databases">
        <title>Black Yeasts Isolated from many extreme environments.</title>
        <authorList>
            <person name="Coleine C."/>
            <person name="Stajich J.E."/>
            <person name="Selbmann L."/>
        </authorList>
    </citation>
    <scope>NUCLEOTIDE SEQUENCE</scope>
    <source>
        <strain evidence="11">CCFEE 5810</strain>
    </source>
</reference>
<keyword evidence="6" id="KW-0238">DNA-binding</keyword>
<dbReference type="GO" id="GO:0003886">
    <property type="term" value="F:DNA (cytosine-5-)-methyltransferase activity"/>
    <property type="evidence" value="ECO:0007669"/>
    <property type="project" value="UniProtKB-EC"/>
</dbReference>
<feature type="compositionally biased region" description="Basic and acidic residues" evidence="9">
    <location>
        <begin position="1275"/>
        <end position="1289"/>
    </location>
</feature>
<evidence type="ECO:0000256" key="2">
    <source>
        <dbReference type="ARBA" id="ARBA00011975"/>
    </source>
</evidence>
<dbReference type="InterPro" id="IPR043151">
    <property type="entry name" value="BAH_sf"/>
</dbReference>
<dbReference type="GO" id="GO:0003682">
    <property type="term" value="F:chromatin binding"/>
    <property type="evidence" value="ECO:0007669"/>
    <property type="project" value="InterPro"/>
</dbReference>
<organism evidence="11 12">
    <name type="scientific">Elasticomyces elasticus</name>
    <dbReference type="NCBI Taxonomy" id="574655"/>
    <lineage>
        <taxon>Eukaryota</taxon>
        <taxon>Fungi</taxon>
        <taxon>Dikarya</taxon>
        <taxon>Ascomycota</taxon>
        <taxon>Pezizomycotina</taxon>
        <taxon>Dothideomycetes</taxon>
        <taxon>Dothideomycetidae</taxon>
        <taxon>Mycosphaerellales</taxon>
        <taxon>Teratosphaeriaceae</taxon>
        <taxon>Elasticomyces</taxon>
    </lineage>
</organism>
<accession>A0AAN8A4G3</accession>
<evidence type="ECO:0000313" key="12">
    <source>
        <dbReference type="Proteomes" id="UP001310594"/>
    </source>
</evidence>
<evidence type="ECO:0000256" key="5">
    <source>
        <dbReference type="ARBA" id="ARBA00022691"/>
    </source>
</evidence>
<dbReference type="Pfam" id="PF25423">
    <property type="entry name" value="DUF7893"/>
    <property type="match status" value="1"/>
</dbReference>
<feature type="region of interest" description="Disordered" evidence="9">
    <location>
        <begin position="1184"/>
        <end position="1245"/>
    </location>
</feature>
<keyword evidence="3 8" id="KW-0489">Methyltransferase</keyword>
<feature type="region of interest" description="Disordered" evidence="9">
    <location>
        <begin position="1"/>
        <end position="52"/>
    </location>
</feature>
<dbReference type="InterPro" id="IPR001525">
    <property type="entry name" value="C5_MeTfrase"/>
</dbReference>
<dbReference type="PANTHER" id="PTHR10629:SF54">
    <property type="entry name" value="DNA METHYLTRANSFERASE DIM-2"/>
    <property type="match status" value="1"/>
</dbReference>
<evidence type="ECO:0000256" key="6">
    <source>
        <dbReference type="ARBA" id="ARBA00023125"/>
    </source>
</evidence>
<feature type="compositionally biased region" description="Polar residues" evidence="9">
    <location>
        <begin position="1217"/>
        <end position="1237"/>
    </location>
</feature>
<dbReference type="InterPro" id="IPR001025">
    <property type="entry name" value="BAH_dom"/>
</dbReference>
<keyword evidence="7" id="KW-0539">Nucleus</keyword>
<evidence type="ECO:0000256" key="7">
    <source>
        <dbReference type="ARBA" id="ARBA00023242"/>
    </source>
</evidence>
<dbReference type="EMBL" id="JAVRQU010000003">
    <property type="protein sequence ID" value="KAK5705366.1"/>
    <property type="molecule type" value="Genomic_DNA"/>
</dbReference>
<dbReference type="Gene3D" id="2.30.30.490">
    <property type="match status" value="1"/>
</dbReference>
<dbReference type="PROSITE" id="PS51038">
    <property type="entry name" value="BAH"/>
    <property type="match status" value="1"/>
</dbReference>
<dbReference type="InterPro" id="IPR057215">
    <property type="entry name" value="DUF7893"/>
</dbReference>
<dbReference type="GO" id="GO:0032259">
    <property type="term" value="P:methylation"/>
    <property type="evidence" value="ECO:0007669"/>
    <property type="project" value="UniProtKB-KW"/>
</dbReference>
<evidence type="ECO:0000313" key="11">
    <source>
        <dbReference type="EMBL" id="KAK5705366.1"/>
    </source>
</evidence>
<feature type="domain" description="BAH" evidence="10">
    <location>
        <begin position="413"/>
        <end position="548"/>
    </location>
</feature>
<dbReference type="Proteomes" id="UP001310594">
    <property type="component" value="Unassembled WGS sequence"/>
</dbReference>
<gene>
    <name evidence="11" type="ORF">LTR97_002484</name>
</gene>
<feature type="active site" evidence="8">
    <location>
        <position position="808"/>
    </location>
</feature>
<evidence type="ECO:0000259" key="10">
    <source>
        <dbReference type="PROSITE" id="PS51038"/>
    </source>
</evidence>